<dbReference type="Proteomes" id="UP000238356">
    <property type="component" value="Unassembled WGS sequence"/>
</dbReference>
<dbReference type="RefSeq" id="WP_063022757.1">
    <property type="nucleotide sequence ID" value="NZ_JAUJFK010000003.1"/>
</dbReference>
<evidence type="ECO:0000313" key="7">
    <source>
        <dbReference type="Proteomes" id="UP000241647"/>
    </source>
</evidence>
<dbReference type="EMBL" id="PSZD01000004">
    <property type="protein sequence ID" value="PPJ30565.1"/>
    <property type="molecule type" value="Genomic_DNA"/>
</dbReference>
<proteinExistence type="predicted"/>
<name>A0A2S6AAQ2_9NOCA</name>
<dbReference type="SUPFAM" id="SSF81923">
    <property type="entry name" value="Double Clp-N motif"/>
    <property type="match status" value="1"/>
</dbReference>
<dbReference type="Proteomes" id="UP000241647">
    <property type="component" value="Unassembled WGS sequence"/>
</dbReference>
<keyword evidence="1" id="KW-0677">Repeat</keyword>
<organism evidence="4 6">
    <name type="scientific">Nocardia nova</name>
    <dbReference type="NCBI Taxonomy" id="37330"/>
    <lineage>
        <taxon>Bacteria</taxon>
        <taxon>Bacillati</taxon>
        <taxon>Actinomycetota</taxon>
        <taxon>Actinomycetes</taxon>
        <taxon>Mycobacteriales</taxon>
        <taxon>Nocardiaceae</taxon>
        <taxon>Nocardia</taxon>
    </lineage>
</organism>
<feature type="domain" description="Clp R" evidence="3">
    <location>
        <begin position="1"/>
        <end position="73"/>
    </location>
</feature>
<dbReference type="AlphaFoldDB" id="A0A2S6AAQ2"/>
<evidence type="ECO:0000313" key="5">
    <source>
        <dbReference type="EMBL" id="PSR57942.1"/>
    </source>
</evidence>
<dbReference type="Gene3D" id="1.10.1780.10">
    <property type="entry name" value="Clp, N-terminal domain"/>
    <property type="match status" value="1"/>
</dbReference>
<evidence type="ECO:0000313" key="4">
    <source>
        <dbReference type="EMBL" id="PPJ30565.1"/>
    </source>
</evidence>
<evidence type="ECO:0000313" key="6">
    <source>
        <dbReference type="Proteomes" id="UP000238356"/>
    </source>
</evidence>
<feature type="compositionally biased region" description="Basic and acidic residues" evidence="2">
    <location>
        <begin position="80"/>
        <end position="90"/>
    </location>
</feature>
<evidence type="ECO:0000259" key="3">
    <source>
        <dbReference type="PROSITE" id="PS51903"/>
    </source>
</evidence>
<dbReference type="InterPro" id="IPR036628">
    <property type="entry name" value="Clp_N_dom_sf"/>
</dbReference>
<accession>A0A2S6AAQ2</accession>
<feature type="region of interest" description="Disordered" evidence="2">
    <location>
        <begin position="70"/>
        <end position="90"/>
    </location>
</feature>
<gene>
    <name evidence="4" type="ORF">C5F51_08865</name>
    <name evidence="5" type="ORF">C8259_32285</name>
</gene>
<sequence>MNAEPLPHTPALRRMLDDASAIARRAGHTALGTEHLVLAGLQDPNSTVAQAFHRAGANLAAISDALHETLRNGPYPNPTEHPDNGEGCAR</sequence>
<dbReference type="Pfam" id="PF02861">
    <property type="entry name" value="Clp_N"/>
    <property type="match status" value="1"/>
</dbReference>
<evidence type="ECO:0000256" key="2">
    <source>
        <dbReference type="SAM" id="MobiDB-lite"/>
    </source>
</evidence>
<dbReference type="PROSITE" id="PS51903">
    <property type="entry name" value="CLP_R"/>
    <property type="match status" value="1"/>
</dbReference>
<protein>
    <recommendedName>
        <fullName evidence="3">Clp R domain-containing protein</fullName>
    </recommendedName>
</protein>
<reference evidence="6 7" key="1">
    <citation type="submission" date="2018-02" db="EMBL/GenBank/DDBJ databases">
        <title>8 Nocardia nova and 1 Nocardia cyriacigeorgica strain used for evolution to TMP-SMX.</title>
        <authorList>
            <person name="Mehta H."/>
            <person name="Weng J."/>
            <person name="Shamoo Y."/>
        </authorList>
    </citation>
    <scope>NUCLEOTIDE SEQUENCE [LARGE SCALE GENOMIC DNA]</scope>
    <source>
        <strain evidence="5 7">ATCC 33727</strain>
        <strain evidence="4 6">BAA2227</strain>
    </source>
</reference>
<keyword evidence="6" id="KW-1185">Reference proteome</keyword>
<dbReference type="EMBL" id="PYHS01000029">
    <property type="protein sequence ID" value="PSR57942.1"/>
    <property type="molecule type" value="Genomic_DNA"/>
</dbReference>
<evidence type="ECO:0000256" key="1">
    <source>
        <dbReference type="PROSITE-ProRule" id="PRU01251"/>
    </source>
</evidence>
<comment type="caution">
    <text evidence="4">The sequence shown here is derived from an EMBL/GenBank/DDBJ whole genome shotgun (WGS) entry which is preliminary data.</text>
</comment>
<dbReference type="InterPro" id="IPR004176">
    <property type="entry name" value="Clp_R_N"/>
</dbReference>